<dbReference type="Gene3D" id="2.120.10.30">
    <property type="entry name" value="TolB, C-terminal domain"/>
    <property type="match status" value="1"/>
</dbReference>
<protein>
    <recommendedName>
        <fullName evidence="6">Major royal jelly protein</fullName>
    </recommendedName>
</protein>
<proteinExistence type="predicted"/>
<gene>
    <name evidence="4" type="ORF">M977_04689</name>
</gene>
<dbReference type="RefSeq" id="WP_064519522.1">
    <property type="nucleotide sequence ID" value="NZ_LXEP01000065.1"/>
</dbReference>
<name>A0A1B7HK09_9ENTR</name>
<evidence type="ECO:0000313" key="4">
    <source>
        <dbReference type="EMBL" id="OAT15945.1"/>
    </source>
</evidence>
<dbReference type="PANTHER" id="PTHR10009">
    <property type="entry name" value="PROTEIN YELLOW-RELATED"/>
    <property type="match status" value="1"/>
</dbReference>
<reference evidence="4 5" key="1">
    <citation type="submission" date="2016-04" db="EMBL/GenBank/DDBJ databases">
        <title>ATOL: Assembling a taxonomically balanced genome-scale reconstruction of the evolutionary history of the Enterobacteriaceae.</title>
        <authorList>
            <person name="Plunkett G.III."/>
            <person name="Neeno-Eckwall E.C."/>
            <person name="Glasner J.D."/>
            <person name="Perna N.T."/>
        </authorList>
    </citation>
    <scope>NUCLEOTIDE SEQUENCE [LARGE SCALE GENOMIC DNA]</scope>
    <source>
        <strain evidence="4 5">ATCC 51604</strain>
    </source>
</reference>
<keyword evidence="2" id="KW-0964">Secreted</keyword>
<evidence type="ECO:0000256" key="1">
    <source>
        <dbReference type="ARBA" id="ARBA00004613"/>
    </source>
</evidence>
<keyword evidence="3" id="KW-0732">Signal</keyword>
<dbReference type="PATRIC" id="fig|1354253.4.peg.4870"/>
<dbReference type="Proteomes" id="UP000078504">
    <property type="component" value="Unassembled WGS sequence"/>
</dbReference>
<dbReference type="AlphaFoldDB" id="A0A1B7HK09"/>
<evidence type="ECO:0008006" key="6">
    <source>
        <dbReference type="Google" id="ProtNLM"/>
    </source>
</evidence>
<evidence type="ECO:0000313" key="5">
    <source>
        <dbReference type="Proteomes" id="UP000078504"/>
    </source>
</evidence>
<comment type="caution">
    <text evidence="4">The sequence shown here is derived from an EMBL/GenBank/DDBJ whole genome shotgun (WGS) entry which is preliminary data.</text>
</comment>
<evidence type="ECO:0000256" key="2">
    <source>
        <dbReference type="ARBA" id="ARBA00022525"/>
    </source>
</evidence>
<feature type="signal peptide" evidence="3">
    <location>
        <begin position="1"/>
        <end position="22"/>
    </location>
</feature>
<dbReference type="EMBL" id="LXEP01000065">
    <property type="protein sequence ID" value="OAT15945.1"/>
    <property type="molecule type" value="Genomic_DNA"/>
</dbReference>
<dbReference type="Pfam" id="PF03022">
    <property type="entry name" value="MRJP"/>
    <property type="match status" value="1"/>
</dbReference>
<dbReference type="PANTHER" id="PTHR10009:SF18">
    <property type="entry name" value="PROTEIN YELLOW-LIKE PROTEIN"/>
    <property type="match status" value="1"/>
</dbReference>
<comment type="subcellular location">
    <subcellularLocation>
        <location evidence="1">Secreted</location>
    </subcellularLocation>
</comment>
<accession>A0A1B7HK09</accession>
<dbReference type="SUPFAM" id="SSF63829">
    <property type="entry name" value="Calcium-dependent phosphotriesterase"/>
    <property type="match status" value="1"/>
</dbReference>
<dbReference type="InterPro" id="IPR017996">
    <property type="entry name" value="MRJP/yellow-related"/>
</dbReference>
<evidence type="ECO:0000256" key="3">
    <source>
        <dbReference type="SAM" id="SignalP"/>
    </source>
</evidence>
<feature type="chain" id="PRO_5008593030" description="Major royal jelly protein" evidence="3">
    <location>
        <begin position="23"/>
        <end position="360"/>
    </location>
</feature>
<organism evidence="4 5">
    <name type="scientific">Buttiauxella gaviniae ATCC 51604</name>
    <dbReference type="NCBI Taxonomy" id="1354253"/>
    <lineage>
        <taxon>Bacteria</taxon>
        <taxon>Pseudomonadati</taxon>
        <taxon>Pseudomonadota</taxon>
        <taxon>Gammaproteobacteria</taxon>
        <taxon>Enterobacterales</taxon>
        <taxon>Enterobacteriaceae</taxon>
        <taxon>Buttiauxella</taxon>
    </lineage>
</organism>
<sequence length="360" mass="39856">MRMKLSSLSFAIAIMFTGQSYAKSDQLTVAAVSHIANWNAVAPLSNNSLFAASPRWTGSKGPQLTYIDTQGKQHAWPDKSWNSWAPGKPTENRFVNINAIRLIDSQLWVVDTGAPDFGGTPLPGGAKLVVIDVKTQKVSKIYTFDSNVAGKGSYVDDLRINGKHAYLTDAGWAGLIVLDLDTGKSRRVLSDSPSTRAGNKAIRLDDKIVLTPDQNILKVNADPLELSPDNKWLYYGPLNGPMYRIPTRALDDNNLDNVALEKLVQVWFEMPPSGGTAMAKDGTFYYSDLAENAIKRRLPDGRVETVIQDPSLHWVDAPIIDDNNIMWLPVPQIDRVSLFQNGKNLTQWPVQVLKLDLNKK</sequence>
<dbReference type="GO" id="GO:0005576">
    <property type="term" value="C:extracellular region"/>
    <property type="evidence" value="ECO:0007669"/>
    <property type="project" value="UniProtKB-SubCell"/>
</dbReference>
<dbReference type="InterPro" id="IPR011042">
    <property type="entry name" value="6-blade_b-propeller_TolB-like"/>
</dbReference>